<dbReference type="SMART" id="SM01381">
    <property type="entry name" value="7TM_GPCR_Srsx"/>
    <property type="match status" value="1"/>
</dbReference>
<reference evidence="6" key="1">
    <citation type="submission" date="2022-11" db="EMBL/GenBank/DDBJ databases">
        <authorList>
            <person name="Kikuchi T."/>
        </authorList>
    </citation>
    <scope>NUCLEOTIDE SEQUENCE</scope>
    <source>
        <strain evidence="6">PS1010</strain>
    </source>
</reference>
<dbReference type="Proteomes" id="UP001152747">
    <property type="component" value="Unassembled WGS sequence"/>
</dbReference>
<dbReference type="PANTHER" id="PTHR23360">
    <property type="entry name" value="G-PROTEIN COUPLED RECEPTORS FAMILY 1 PROFILE DOMAIN-CONTAINING PROTEIN-RELATED"/>
    <property type="match status" value="1"/>
</dbReference>
<accession>A0A9P1IR42</accession>
<evidence type="ECO:0000256" key="4">
    <source>
        <dbReference type="ARBA" id="ARBA00023136"/>
    </source>
</evidence>
<name>A0A9P1IR42_9PELO</name>
<gene>
    <name evidence="6" type="ORF">CAMP_LOCUS10475</name>
</gene>
<evidence type="ECO:0000313" key="6">
    <source>
        <dbReference type="EMBL" id="CAI5447838.1"/>
    </source>
</evidence>
<protein>
    <submittedName>
        <fullName evidence="6">Uncharacterized protein</fullName>
    </submittedName>
</protein>
<dbReference type="SUPFAM" id="SSF81321">
    <property type="entry name" value="Family A G protein-coupled receptor-like"/>
    <property type="match status" value="1"/>
</dbReference>
<sequence>MINYHLNRIIIYSIVFIFQIFGLFGNLNLIILTYRKKNLQTKYGLILMILAVVHSFCLGFEYISMGFGIAICFGWIYLDQDIIPFCNPPSALTNDVNSIWYILMFTFSIFTLIFYVLSFGILRCKKYQSDSPKCLEKKAMLTLKFLIIIFLFVRFLSTFSMNILSFLGYDEEIVAMAKNYNIICSLVAYSQNAYVCYFRSSEYRQLFNEQLLIVFPRGKVFLKVSSSTRVVTSRSQKLQMSN</sequence>
<feature type="transmembrane region" description="Helical" evidence="5">
    <location>
        <begin position="6"/>
        <end position="33"/>
    </location>
</feature>
<evidence type="ECO:0000313" key="7">
    <source>
        <dbReference type="Proteomes" id="UP001152747"/>
    </source>
</evidence>
<keyword evidence="7" id="KW-1185">Reference proteome</keyword>
<dbReference type="EMBL" id="CANHGI010000004">
    <property type="protein sequence ID" value="CAI5447838.1"/>
    <property type="molecule type" value="Genomic_DNA"/>
</dbReference>
<feature type="transmembrane region" description="Helical" evidence="5">
    <location>
        <begin position="45"/>
        <end position="78"/>
    </location>
</feature>
<dbReference type="InterPro" id="IPR019424">
    <property type="entry name" value="7TM_GPCR_Srsx"/>
</dbReference>
<evidence type="ECO:0000256" key="5">
    <source>
        <dbReference type="SAM" id="Phobius"/>
    </source>
</evidence>
<dbReference type="GO" id="GO:0016020">
    <property type="term" value="C:membrane"/>
    <property type="evidence" value="ECO:0007669"/>
    <property type="project" value="UniProtKB-SubCell"/>
</dbReference>
<keyword evidence="4 5" id="KW-0472">Membrane</keyword>
<dbReference type="InterPro" id="IPR047130">
    <property type="entry name" value="7TM_GPCR_Srsx_nematod"/>
</dbReference>
<dbReference type="Pfam" id="PF10320">
    <property type="entry name" value="7TM_GPCR_Srsx"/>
    <property type="match status" value="2"/>
</dbReference>
<feature type="transmembrane region" description="Helical" evidence="5">
    <location>
        <begin position="98"/>
        <end position="122"/>
    </location>
</feature>
<evidence type="ECO:0000256" key="1">
    <source>
        <dbReference type="ARBA" id="ARBA00004370"/>
    </source>
</evidence>
<dbReference type="InterPro" id="IPR000276">
    <property type="entry name" value="GPCR_Rhodpsn"/>
</dbReference>
<evidence type="ECO:0000256" key="3">
    <source>
        <dbReference type="ARBA" id="ARBA00022989"/>
    </source>
</evidence>
<organism evidence="6 7">
    <name type="scientific">Caenorhabditis angaria</name>
    <dbReference type="NCBI Taxonomy" id="860376"/>
    <lineage>
        <taxon>Eukaryota</taxon>
        <taxon>Metazoa</taxon>
        <taxon>Ecdysozoa</taxon>
        <taxon>Nematoda</taxon>
        <taxon>Chromadorea</taxon>
        <taxon>Rhabditida</taxon>
        <taxon>Rhabditina</taxon>
        <taxon>Rhabditomorpha</taxon>
        <taxon>Rhabditoidea</taxon>
        <taxon>Rhabditidae</taxon>
        <taxon>Peloderinae</taxon>
        <taxon>Caenorhabditis</taxon>
    </lineage>
</organism>
<comment type="caution">
    <text evidence="6">The sequence shown here is derived from an EMBL/GenBank/DDBJ whole genome shotgun (WGS) entry which is preliminary data.</text>
</comment>
<dbReference type="AlphaFoldDB" id="A0A9P1IR42"/>
<keyword evidence="3 5" id="KW-1133">Transmembrane helix</keyword>
<feature type="transmembrane region" description="Helical" evidence="5">
    <location>
        <begin position="180"/>
        <end position="198"/>
    </location>
</feature>
<feature type="transmembrane region" description="Helical" evidence="5">
    <location>
        <begin position="143"/>
        <end position="168"/>
    </location>
</feature>
<dbReference type="GO" id="GO:0004930">
    <property type="term" value="F:G protein-coupled receptor activity"/>
    <property type="evidence" value="ECO:0007669"/>
    <property type="project" value="InterPro"/>
</dbReference>
<dbReference type="PANTHER" id="PTHR23360:SF67">
    <property type="entry name" value="G-PROTEIN COUPLED RECEPTORS FAMILY 1 PROFILE DOMAIN-CONTAINING PROTEIN"/>
    <property type="match status" value="1"/>
</dbReference>
<keyword evidence="2 5" id="KW-0812">Transmembrane</keyword>
<comment type="subcellular location">
    <subcellularLocation>
        <location evidence="1">Membrane</location>
    </subcellularLocation>
</comment>
<proteinExistence type="predicted"/>
<evidence type="ECO:0000256" key="2">
    <source>
        <dbReference type="ARBA" id="ARBA00022692"/>
    </source>
</evidence>